<reference evidence="1" key="1">
    <citation type="submission" date="2015-12" db="EMBL/GenBank/DDBJ databases">
        <title>Update maize B73 reference genome by single molecule sequencing technologies.</title>
        <authorList>
            <consortium name="Maize Genome Sequencing Project"/>
            <person name="Ware D."/>
        </authorList>
    </citation>
    <scope>NUCLEOTIDE SEQUENCE</scope>
    <source>
        <tissue evidence="1">Seedling</tissue>
    </source>
</reference>
<dbReference type="SUPFAM" id="SSF46565">
    <property type="entry name" value="Chaperone J-domain"/>
    <property type="match status" value="1"/>
</dbReference>
<dbReference type="Gene3D" id="1.10.287.110">
    <property type="entry name" value="DnaJ domain"/>
    <property type="match status" value="1"/>
</dbReference>
<dbReference type="CDD" id="cd06257">
    <property type="entry name" value="DnaJ"/>
    <property type="match status" value="1"/>
</dbReference>
<dbReference type="SMART" id="SM00271">
    <property type="entry name" value="DnaJ"/>
    <property type="match status" value="1"/>
</dbReference>
<dbReference type="PROSITE" id="PS50076">
    <property type="entry name" value="DNAJ_2"/>
    <property type="match status" value="1"/>
</dbReference>
<dbReference type="InterPro" id="IPR042977">
    <property type="entry name" value="AtJ6-like"/>
</dbReference>
<protein>
    <submittedName>
        <fullName evidence="1">Chaperone protein dnaJ 6</fullName>
    </submittedName>
</protein>
<dbReference type="InParanoid" id="A0A1D6PZA3"/>
<proteinExistence type="predicted"/>
<dbReference type="PANTHER" id="PTHR44916:SF1">
    <property type="entry name" value="CHAPERONE DNAJ-DOMAIN SUPERFAMILY PROTEIN-RELATED"/>
    <property type="match status" value="1"/>
</dbReference>
<dbReference type="InterPro" id="IPR003034">
    <property type="entry name" value="SAP_dom"/>
</dbReference>
<dbReference type="Pfam" id="PF02037">
    <property type="entry name" value="SAP"/>
    <property type="match status" value="1"/>
</dbReference>
<dbReference type="GO" id="GO:0005783">
    <property type="term" value="C:endoplasmic reticulum"/>
    <property type="evidence" value="ECO:0007669"/>
    <property type="project" value="UniProtKB-ARBA"/>
</dbReference>
<gene>
    <name evidence="1" type="ORF">ZEAMMB73_Zm00001d049992</name>
</gene>
<dbReference type="SMR" id="A0A1D6PZA3"/>
<dbReference type="EMBL" id="CM000780">
    <property type="protein sequence ID" value="AQK51757.1"/>
    <property type="molecule type" value="Genomic_DNA"/>
</dbReference>
<dbReference type="AlphaFoldDB" id="A0A1D6PZA3"/>
<accession>A0A1D6PZA3</accession>
<dbReference type="PANTHER" id="PTHR44916">
    <property type="entry name" value="CHAPERONE DNAJ-DOMAIN SUPERFAMILY PROTEIN-RELATED"/>
    <property type="match status" value="1"/>
</dbReference>
<dbReference type="Pfam" id="PF00226">
    <property type="entry name" value="DnaJ"/>
    <property type="match status" value="1"/>
</dbReference>
<sequence>MDRVGLQAFCKRHGLSARGSNADLIARLDAALGILGVEKTTSQQEIKKVYHKLALRLHLDKNPGDEEAKEKFQQLQKVISILRDAEKRAL</sequence>
<dbReference type="ExpressionAtlas" id="A0A1D6PZA3">
    <property type="expression patterns" value="baseline and differential"/>
</dbReference>
<evidence type="ECO:0000313" key="1">
    <source>
        <dbReference type="EMBL" id="AQK51757.1"/>
    </source>
</evidence>
<dbReference type="InterPro" id="IPR036869">
    <property type="entry name" value="J_dom_sf"/>
</dbReference>
<dbReference type="PRINTS" id="PR00625">
    <property type="entry name" value="JDOMAIN"/>
</dbReference>
<organism evidence="1">
    <name type="scientific">Zea mays</name>
    <name type="common">Maize</name>
    <dbReference type="NCBI Taxonomy" id="4577"/>
    <lineage>
        <taxon>Eukaryota</taxon>
        <taxon>Viridiplantae</taxon>
        <taxon>Streptophyta</taxon>
        <taxon>Embryophyta</taxon>
        <taxon>Tracheophyta</taxon>
        <taxon>Spermatophyta</taxon>
        <taxon>Magnoliopsida</taxon>
        <taxon>Liliopsida</taxon>
        <taxon>Poales</taxon>
        <taxon>Poaceae</taxon>
        <taxon>PACMAD clade</taxon>
        <taxon>Panicoideae</taxon>
        <taxon>Andropogonodae</taxon>
        <taxon>Andropogoneae</taxon>
        <taxon>Tripsacinae</taxon>
        <taxon>Zea</taxon>
    </lineage>
</organism>
<name>A0A1D6PZA3_MAIZE</name>
<dbReference type="InterPro" id="IPR001623">
    <property type="entry name" value="DnaJ_domain"/>
</dbReference>